<feature type="non-terminal residue" evidence="1">
    <location>
        <position position="227"/>
    </location>
</feature>
<name>A0A9N9NIU9_9GLOM</name>
<dbReference type="Proteomes" id="UP000789570">
    <property type="component" value="Unassembled WGS sequence"/>
</dbReference>
<evidence type="ECO:0000313" key="1">
    <source>
        <dbReference type="EMBL" id="CAG8737924.1"/>
    </source>
</evidence>
<organism evidence="1 2">
    <name type="scientific">Funneliformis caledonium</name>
    <dbReference type="NCBI Taxonomy" id="1117310"/>
    <lineage>
        <taxon>Eukaryota</taxon>
        <taxon>Fungi</taxon>
        <taxon>Fungi incertae sedis</taxon>
        <taxon>Mucoromycota</taxon>
        <taxon>Glomeromycotina</taxon>
        <taxon>Glomeromycetes</taxon>
        <taxon>Glomerales</taxon>
        <taxon>Glomeraceae</taxon>
        <taxon>Funneliformis</taxon>
    </lineage>
</organism>
<sequence>MHATFWLSRHYLSPAAKAALVLAEGCSARYKTKRPCLCFPHLGPLEFFRNRRISPCRRKSIIRPSGNSGLFIPSLPLRCPYLPHYTINGIQAEGKKVKIVPSNIAELLTPVALAYWNFNIESARKTHNAAKEQYIIGYLSEKLLSFRISSLLICPTCFNEISGWTFLYSSSGFSPLALATDGHRSKAAGLQKQPSPPGPKGREALVVNTVRVQIPLASTPYTTLDLL</sequence>
<evidence type="ECO:0000313" key="2">
    <source>
        <dbReference type="Proteomes" id="UP000789570"/>
    </source>
</evidence>
<protein>
    <submittedName>
        <fullName evidence="1">7889_t:CDS:1</fullName>
    </submittedName>
</protein>
<dbReference type="AlphaFoldDB" id="A0A9N9NIU9"/>
<proteinExistence type="predicted"/>
<gene>
    <name evidence="1" type="ORF">FCALED_LOCUS15430</name>
</gene>
<accession>A0A9N9NIU9</accession>
<reference evidence="1" key="1">
    <citation type="submission" date="2021-06" db="EMBL/GenBank/DDBJ databases">
        <authorList>
            <person name="Kallberg Y."/>
            <person name="Tangrot J."/>
            <person name="Rosling A."/>
        </authorList>
    </citation>
    <scope>NUCLEOTIDE SEQUENCE</scope>
    <source>
        <strain evidence="1">UK204</strain>
    </source>
</reference>
<comment type="caution">
    <text evidence="1">The sequence shown here is derived from an EMBL/GenBank/DDBJ whole genome shotgun (WGS) entry which is preliminary data.</text>
</comment>
<dbReference type="OrthoDB" id="2888667at2759"/>
<dbReference type="EMBL" id="CAJVPQ010014007">
    <property type="protein sequence ID" value="CAG8737924.1"/>
    <property type="molecule type" value="Genomic_DNA"/>
</dbReference>
<keyword evidence="2" id="KW-1185">Reference proteome</keyword>